<reference evidence="3 4" key="1">
    <citation type="submission" date="2019-11" db="EMBL/GenBank/DDBJ databases">
        <title>Whole genome sequence of Haloferax sp. MBLA0076.</title>
        <authorList>
            <person name="Seo M.-J."/>
            <person name="Cho E.-S."/>
        </authorList>
    </citation>
    <scope>NUCLEOTIDE SEQUENCE [LARGE SCALE GENOMIC DNA]</scope>
    <source>
        <strain evidence="3 4">MBLA0076</strain>
    </source>
</reference>
<comment type="caution">
    <text evidence="3">The sequence shown here is derived from an EMBL/GenBank/DDBJ whole genome shotgun (WGS) entry which is preliminary data.</text>
</comment>
<sequence length="598" mass="64880">MRRIATLALLALVVLSVLVPIGAVAQSDETASNSSTANASGLTIEQLSQGGQKPANAPDSVRASGSFGQYGVKTLPTGLLIIEGEDSPMWSFLTPGETVRRNYVRLESRRAFGVEPKNVTARIAYWKAGTVTRELEDGTTEPVPVAKNVTTHSQKVTVPAGYSKPVRIDLHPHYDDRVRVTMCVQEEGEPNCLTEPSEKRWTFYHASTKAAKPIQTNSEGARLAWAIGLIALPFAGFTSVTLFTGRRAVEKARGSPDISLLAWILALIGIGAAMVIFWRQLSSSLIRAPWMLGVIGGVFLGILATEWFGDNSYLALFVRLRAKDGMDSMVRSASPTETDSRPDPLAEDVATDGGSSSRQTVDMDAVPGRLIADVYPQRMVRGTDGVRSAVKRGLAKFYARLRGARADMETNGRPKTSIEVNGGPYEELYFLDPESPNPVEYTPERHEIRFPDIVTRDEEGRIDVNVKAILGGTTVLGASWFLGGVLLDSAAIGILVGGFALFVTKVMRPVSGRFGVDLAPVHYGNALAAMLKHADQIGNVKSWETLFDRFHAEKAENKAENKALSDRAEASQMDTVTRRYIGGDHRETATTDGGQDDE</sequence>
<keyword evidence="2" id="KW-0812">Transmembrane</keyword>
<feature type="region of interest" description="Disordered" evidence="1">
    <location>
        <begin position="330"/>
        <end position="361"/>
    </location>
</feature>
<feature type="transmembrane region" description="Helical" evidence="2">
    <location>
        <begin position="257"/>
        <end position="278"/>
    </location>
</feature>
<dbReference type="RefSeq" id="WP_151162683.1">
    <property type="nucleotide sequence ID" value="NZ_WKJO01000001.1"/>
</dbReference>
<dbReference type="AlphaFoldDB" id="A0A6A8GFI6"/>
<dbReference type="EMBL" id="WKJO01000001">
    <property type="protein sequence ID" value="MRX22144.1"/>
    <property type="molecule type" value="Genomic_DNA"/>
</dbReference>
<feature type="transmembrane region" description="Helical" evidence="2">
    <location>
        <begin position="290"/>
        <end position="309"/>
    </location>
</feature>
<feature type="transmembrane region" description="Helical" evidence="2">
    <location>
        <begin position="489"/>
        <end position="507"/>
    </location>
</feature>
<keyword evidence="4" id="KW-1185">Reference proteome</keyword>
<evidence type="ECO:0000313" key="4">
    <source>
        <dbReference type="Proteomes" id="UP000439022"/>
    </source>
</evidence>
<feature type="region of interest" description="Disordered" evidence="1">
    <location>
        <begin position="558"/>
        <end position="598"/>
    </location>
</feature>
<evidence type="ECO:0000256" key="1">
    <source>
        <dbReference type="SAM" id="MobiDB-lite"/>
    </source>
</evidence>
<organism evidence="3 4">
    <name type="scientific">Haloferax litoreum</name>
    <dbReference type="NCBI Taxonomy" id="2666140"/>
    <lineage>
        <taxon>Archaea</taxon>
        <taxon>Methanobacteriati</taxon>
        <taxon>Methanobacteriota</taxon>
        <taxon>Stenosarchaea group</taxon>
        <taxon>Halobacteria</taxon>
        <taxon>Halobacteriales</taxon>
        <taxon>Haloferacaceae</taxon>
        <taxon>Haloferax</taxon>
    </lineage>
</organism>
<proteinExistence type="predicted"/>
<accession>A0A6A8GFI6</accession>
<protein>
    <submittedName>
        <fullName evidence="3">Uncharacterized protein</fullName>
    </submittedName>
</protein>
<keyword evidence="2" id="KW-0472">Membrane</keyword>
<keyword evidence="2" id="KW-1133">Transmembrane helix</keyword>
<feature type="compositionally biased region" description="Basic and acidic residues" evidence="1">
    <location>
        <begin position="558"/>
        <end position="569"/>
    </location>
</feature>
<evidence type="ECO:0000313" key="3">
    <source>
        <dbReference type="EMBL" id="MRX22144.1"/>
    </source>
</evidence>
<name>A0A6A8GFI6_9EURY</name>
<gene>
    <name evidence="3" type="ORF">GJR96_09275</name>
</gene>
<evidence type="ECO:0000256" key="2">
    <source>
        <dbReference type="SAM" id="Phobius"/>
    </source>
</evidence>
<feature type="transmembrane region" description="Helical" evidence="2">
    <location>
        <begin position="223"/>
        <end position="245"/>
    </location>
</feature>
<dbReference type="Proteomes" id="UP000439022">
    <property type="component" value="Unassembled WGS sequence"/>
</dbReference>